<gene>
    <name evidence="1" type="ORF">ERS013165_01558</name>
    <name evidence="2" type="ORF">ERS013200_03750</name>
</gene>
<dbReference type="EMBL" id="CWOW01000006">
    <property type="protein sequence ID" value="CSA42294.1"/>
    <property type="molecule type" value="Genomic_DNA"/>
</dbReference>
<sequence length="44" mass="4700">MPGATLPRTSIFIVLARPCFRVWVASTCSTSEVPIPKASEPNAP</sequence>
<protein>
    <submittedName>
        <fullName evidence="1">Uncharacterized protein</fullName>
    </submittedName>
</protein>
<dbReference type="Proteomes" id="UP000044806">
    <property type="component" value="Unassembled WGS sequence"/>
</dbReference>
<evidence type="ECO:0000313" key="3">
    <source>
        <dbReference type="Proteomes" id="UP000041770"/>
    </source>
</evidence>
<proteinExistence type="predicted"/>
<accession>A0A655Q3Z1</accession>
<organism evidence="1 4">
    <name type="scientific">Vibrio cholerae</name>
    <dbReference type="NCBI Taxonomy" id="666"/>
    <lineage>
        <taxon>Bacteria</taxon>
        <taxon>Pseudomonadati</taxon>
        <taxon>Pseudomonadota</taxon>
        <taxon>Gammaproteobacteria</taxon>
        <taxon>Vibrionales</taxon>
        <taxon>Vibrionaceae</taxon>
        <taxon>Vibrio</taxon>
    </lineage>
</organism>
<evidence type="ECO:0000313" key="2">
    <source>
        <dbReference type="EMBL" id="CSD27355.1"/>
    </source>
</evidence>
<reference evidence="3 4" key="1">
    <citation type="submission" date="2015-07" db="EMBL/GenBank/DDBJ databases">
        <authorList>
            <consortium name="Pathogen Informatics"/>
        </authorList>
    </citation>
    <scope>NUCLEOTIDE SEQUENCE [LARGE SCALE GENOMIC DNA]</scope>
    <source>
        <strain evidence="2 3">A316</strain>
        <strain evidence="1 4">A51</strain>
    </source>
</reference>
<name>A0A655Q3Z1_VIBCL</name>
<evidence type="ECO:0000313" key="1">
    <source>
        <dbReference type="EMBL" id="CSA42294.1"/>
    </source>
</evidence>
<dbReference type="EMBL" id="CWQY01000043">
    <property type="protein sequence ID" value="CSD27355.1"/>
    <property type="molecule type" value="Genomic_DNA"/>
</dbReference>
<dbReference type="Proteomes" id="UP000041770">
    <property type="component" value="Unassembled WGS sequence"/>
</dbReference>
<dbReference type="AlphaFoldDB" id="A0A655Q3Z1"/>
<evidence type="ECO:0000313" key="4">
    <source>
        <dbReference type="Proteomes" id="UP000044806"/>
    </source>
</evidence>